<feature type="transmembrane region" description="Helical" evidence="1">
    <location>
        <begin position="76"/>
        <end position="95"/>
    </location>
</feature>
<evidence type="ECO:0000256" key="1">
    <source>
        <dbReference type="SAM" id="Phobius"/>
    </source>
</evidence>
<gene>
    <name evidence="2" type="ORF">J1TS3_23780</name>
</gene>
<dbReference type="Proteomes" id="UP000680279">
    <property type="component" value="Unassembled WGS sequence"/>
</dbReference>
<keyword evidence="1" id="KW-0812">Transmembrane</keyword>
<keyword evidence="3" id="KW-1185">Reference proteome</keyword>
<dbReference type="RefSeq" id="WP_212963105.1">
    <property type="nucleotide sequence ID" value="NZ_BOQT01000008.1"/>
</dbReference>
<comment type="caution">
    <text evidence="2">The sequence shown here is derived from an EMBL/GenBank/DDBJ whole genome shotgun (WGS) entry which is preliminary data.</text>
</comment>
<keyword evidence="1" id="KW-1133">Transmembrane helix</keyword>
<dbReference type="EMBL" id="BOQT01000008">
    <property type="protein sequence ID" value="GIN21244.1"/>
    <property type="molecule type" value="Genomic_DNA"/>
</dbReference>
<reference evidence="2 3" key="1">
    <citation type="submission" date="2021-03" db="EMBL/GenBank/DDBJ databases">
        <title>Antimicrobial resistance genes in bacteria isolated from Japanese honey, and their potential for conferring macrolide and lincosamide resistance in the American foulbrood pathogen Paenibacillus larvae.</title>
        <authorList>
            <person name="Okamoto M."/>
            <person name="Kumagai M."/>
            <person name="Kanamori H."/>
            <person name="Takamatsu D."/>
        </authorList>
    </citation>
    <scope>NUCLEOTIDE SEQUENCE [LARGE SCALE GENOMIC DNA]</scope>
    <source>
        <strain evidence="2 3">J1TS3</strain>
    </source>
</reference>
<name>A0ABQ4K684_9BACI</name>
<accession>A0ABQ4K684</accession>
<protein>
    <submittedName>
        <fullName evidence="2">Uncharacterized protein</fullName>
    </submittedName>
</protein>
<organism evidence="2 3">
    <name type="scientific">Siminovitchia fordii</name>
    <dbReference type="NCBI Taxonomy" id="254759"/>
    <lineage>
        <taxon>Bacteria</taxon>
        <taxon>Bacillati</taxon>
        <taxon>Bacillota</taxon>
        <taxon>Bacilli</taxon>
        <taxon>Bacillales</taxon>
        <taxon>Bacillaceae</taxon>
        <taxon>Siminovitchia</taxon>
    </lineage>
</organism>
<evidence type="ECO:0000313" key="2">
    <source>
        <dbReference type="EMBL" id="GIN21244.1"/>
    </source>
</evidence>
<proteinExistence type="predicted"/>
<sequence length="96" mass="10649">MKYFFIGILLAFSSALLSMTIWDVEMAIIVTGGIGLFFFGLSMISLGTLSSGDRLRVQFLSESVGERRQRIKTSTVFLLIGLPNLLIGACIFYFLN</sequence>
<keyword evidence="1" id="KW-0472">Membrane</keyword>
<dbReference type="Pfam" id="PF17247">
    <property type="entry name" value="DUF5316"/>
    <property type="match status" value="1"/>
</dbReference>
<feature type="transmembrane region" description="Helical" evidence="1">
    <location>
        <begin position="27"/>
        <end position="49"/>
    </location>
</feature>
<dbReference type="InterPro" id="IPR035167">
    <property type="entry name" value="DUF5316"/>
</dbReference>
<evidence type="ECO:0000313" key="3">
    <source>
        <dbReference type="Proteomes" id="UP000680279"/>
    </source>
</evidence>